<reference evidence="3 4" key="1">
    <citation type="submission" date="2021-02" db="EMBL/GenBank/DDBJ databases">
        <title>Variation within the Batrachochytrium salamandrivorans European outbreak.</title>
        <authorList>
            <person name="Kelly M."/>
            <person name="Pasmans F."/>
            <person name="Shea T.P."/>
            <person name="Munoz J.F."/>
            <person name="Carranza S."/>
            <person name="Cuomo C.A."/>
            <person name="Martel A."/>
        </authorList>
    </citation>
    <scope>NUCLEOTIDE SEQUENCE [LARGE SCALE GENOMIC DNA]</scope>
    <source>
        <strain evidence="3 4">AMFP18/2</strain>
    </source>
</reference>
<evidence type="ECO:0000313" key="4">
    <source>
        <dbReference type="Proteomes" id="UP001648503"/>
    </source>
</evidence>
<proteinExistence type="predicted"/>
<evidence type="ECO:0000256" key="1">
    <source>
        <dbReference type="SAM" id="MobiDB-lite"/>
    </source>
</evidence>
<name>A0ABQ8FBE5_9FUNG</name>
<evidence type="ECO:0000313" key="3">
    <source>
        <dbReference type="EMBL" id="KAH6595347.1"/>
    </source>
</evidence>
<keyword evidence="2" id="KW-0732">Signal</keyword>
<organism evidence="3 4">
    <name type="scientific">Batrachochytrium salamandrivorans</name>
    <dbReference type="NCBI Taxonomy" id="1357716"/>
    <lineage>
        <taxon>Eukaryota</taxon>
        <taxon>Fungi</taxon>
        <taxon>Fungi incertae sedis</taxon>
        <taxon>Chytridiomycota</taxon>
        <taxon>Chytridiomycota incertae sedis</taxon>
        <taxon>Chytridiomycetes</taxon>
        <taxon>Rhizophydiales</taxon>
        <taxon>Rhizophydiales incertae sedis</taxon>
        <taxon>Batrachochytrium</taxon>
    </lineage>
</organism>
<accession>A0ABQ8FBE5</accession>
<sequence>MKLIYSVIVSLIAVSINAAVIPSNFASMTHDLTKRAPSPYNGSGADDGSGYGADDGYGYGADNGYGYGADNGSGYETTDDDDDDDDA</sequence>
<feature type="chain" id="PRO_5045401867" evidence="2">
    <location>
        <begin position="19"/>
        <end position="87"/>
    </location>
</feature>
<gene>
    <name evidence="3" type="ORF">BASA50_005866</name>
</gene>
<feature type="signal peptide" evidence="2">
    <location>
        <begin position="1"/>
        <end position="18"/>
    </location>
</feature>
<protein>
    <submittedName>
        <fullName evidence="3">Uncharacterized protein</fullName>
    </submittedName>
</protein>
<dbReference type="Proteomes" id="UP001648503">
    <property type="component" value="Unassembled WGS sequence"/>
</dbReference>
<feature type="region of interest" description="Disordered" evidence="1">
    <location>
        <begin position="32"/>
        <end position="53"/>
    </location>
</feature>
<dbReference type="EMBL" id="JAFCIX010000310">
    <property type="protein sequence ID" value="KAH6595347.1"/>
    <property type="molecule type" value="Genomic_DNA"/>
</dbReference>
<keyword evidence="4" id="KW-1185">Reference proteome</keyword>
<comment type="caution">
    <text evidence="3">The sequence shown here is derived from an EMBL/GenBank/DDBJ whole genome shotgun (WGS) entry which is preliminary data.</text>
</comment>
<evidence type="ECO:0000256" key="2">
    <source>
        <dbReference type="SAM" id="SignalP"/>
    </source>
</evidence>